<sequence length="60" mass="7369">MFKLWSNRFFKNDLNISKPFILPKSLWKEIGILMQNNRKNMALDFEKPPRNIFKHNARYK</sequence>
<gene>
    <name evidence="1" type="ORF">FWILDA_LOCUS13466</name>
</gene>
<dbReference type="EMBL" id="CAMKVN010005054">
    <property type="protein sequence ID" value="CAI2188213.1"/>
    <property type="molecule type" value="Genomic_DNA"/>
</dbReference>
<dbReference type="Proteomes" id="UP001153678">
    <property type="component" value="Unassembled WGS sequence"/>
</dbReference>
<comment type="caution">
    <text evidence="1">The sequence shown here is derived from an EMBL/GenBank/DDBJ whole genome shotgun (WGS) entry which is preliminary data.</text>
</comment>
<protein>
    <submittedName>
        <fullName evidence="1">15220_t:CDS:1</fullName>
    </submittedName>
</protein>
<organism evidence="1 2">
    <name type="scientific">Funneliformis geosporum</name>
    <dbReference type="NCBI Taxonomy" id="1117311"/>
    <lineage>
        <taxon>Eukaryota</taxon>
        <taxon>Fungi</taxon>
        <taxon>Fungi incertae sedis</taxon>
        <taxon>Mucoromycota</taxon>
        <taxon>Glomeromycotina</taxon>
        <taxon>Glomeromycetes</taxon>
        <taxon>Glomerales</taxon>
        <taxon>Glomeraceae</taxon>
        <taxon>Funneliformis</taxon>
    </lineage>
</organism>
<dbReference type="AlphaFoldDB" id="A0A9W4T0Y9"/>
<evidence type="ECO:0000313" key="1">
    <source>
        <dbReference type="EMBL" id="CAI2188213.1"/>
    </source>
</evidence>
<keyword evidence="2" id="KW-1185">Reference proteome</keyword>
<evidence type="ECO:0000313" key="2">
    <source>
        <dbReference type="Proteomes" id="UP001153678"/>
    </source>
</evidence>
<name>A0A9W4T0Y9_9GLOM</name>
<proteinExistence type="predicted"/>
<feature type="non-terminal residue" evidence="1">
    <location>
        <position position="60"/>
    </location>
</feature>
<reference evidence="1" key="1">
    <citation type="submission" date="2022-08" db="EMBL/GenBank/DDBJ databases">
        <authorList>
            <person name="Kallberg Y."/>
            <person name="Tangrot J."/>
            <person name="Rosling A."/>
        </authorList>
    </citation>
    <scope>NUCLEOTIDE SEQUENCE</scope>
    <source>
        <strain evidence="1">Wild A</strain>
    </source>
</reference>
<accession>A0A9W4T0Y9</accession>